<feature type="transmembrane region" description="Helical" evidence="2">
    <location>
        <begin position="45"/>
        <end position="69"/>
    </location>
</feature>
<dbReference type="Proteomes" id="UP001358417">
    <property type="component" value="Unassembled WGS sequence"/>
</dbReference>
<dbReference type="GeneID" id="89973591"/>
<evidence type="ECO:0000313" key="3">
    <source>
        <dbReference type="EMBL" id="KAK5048992.1"/>
    </source>
</evidence>
<feature type="transmembrane region" description="Helical" evidence="2">
    <location>
        <begin position="122"/>
        <end position="141"/>
    </location>
</feature>
<organism evidence="3 4">
    <name type="scientific">Exophiala bonariae</name>
    <dbReference type="NCBI Taxonomy" id="1690606"/>
    <lineage>
        <taxon>Eukaryota</taxon>
        <taxon>Fungi</taxon>
        <taxon>Dikarya</taxon>
        <taxon>Ascomycota</taxon>
        <taxon>Pezizomycotina</taxon>
        <taxon>Eurotiomycetes</taxon>
        <taxon>Chaetothyriomycetidae</taxon>
        <taxon>Chaetothyriales</taxon>
        <taxon>Herpotrichiellaceae</taxon>
        <taxon>Exophiala</taxon>
    </lineage>
</organism>
<name>A0AAV9N746_9EURO</name>
<proteinExistence type="predicted"/>
<dbReference type="EMBL" id="JAVRRD010000020">
    <property type="protein sequence ID" value="KAK5048992.1"/>
    <property type="molecule type" value="Genomic_DNA"/>
</dbReference>
<comment type="caution">
    <text evidence="3">The sequence shown here is derived from an EMBL/GenBank/DDBJ whole genome shotgun (WGS) entry which is preliminary data.</text>
</comment>
<sequence>MPDRYGLVSSLYGPGAIACWYLTTLSIVVSWTLHPKKRKTGSIDVDLIALLTLPAVAAGHVISQALTLLSDYDMSASSDIGGDQYDQSIAAIEAPFSIIETFMIISVILFLIAVWALCLRRAICVAVVGLLCLATECYINLSRFHDLGIQYQRSGTENDKIPAFSRSFVADFSGLVIAIILLLAIFAIGASAIITYILRSRRSSQESGGTSRPTREQNLPRALQMGARGTRTSGGISMVFAFAIMTLTIIPSAMNSIQFSYAILRASGYTSTIWPRLKIFAAHFYPRSSNSFSDLDQAVATAAGATVLGFNMYSTVKARYAMQSIGQLAQDGSNRIELEQLDQNGTV</sequence>
<feature type="transmembrane region" description="Helical" evidence="2">
    <location>
        <begin position="12"/>
        <end position="33"/>
    </location>
</feature>
<keyword evidence="2" id="KW-0472">Membrane</keyword>
<dbReference type="RefSeq" id="XP_064704197.1">
    <property type="nucleotide sequence ID" value="XM_064848983.1"/>
</dbReference>
<dbReference type="AlphaFoldDB" id="A0AAV9N746"/>
<evidence type="ECO:0000313" key="4">
    <source>
        <dbReference type="Proteomes" id="UP001358417"/>
    </source>
</evidence>
<feature type="transmembrane region" description="Helical" evidence="2">
    <location>
        <begin position="172"/>
        <end position="198"/>
    </location>
</feature>
<protein>
    <submittedName>
        <fullName evidence="3">Uncharacterized protein</fullName>
    </submittedName>
</protein>
<keyword evidence="2" id="KW-1133">Transmembrane helix</keyword>
<evidence type="ECO:0000256" key="2">
    <source>
        <dbReference type="SAM" id="Phobius"/>
    </source>
</evidence>
<evidence type="ECO:0000256" key="1">
    <source>
        <dbReference type="SAM" id="MobiDB-lite"/>
    </source>
</evidence>
<feature type="region of interest" description="Disordered" evidence="1">
    <location>
        <begin position="204"/>
        <end position="223"/>
    </location>
</feature>
<keyword evidence="2" id="KW-0812">Transmembrane</keyword>
<accession>A0AAV9N746</accession>
<feature type="transmembrane region" description="Helical" evidence="2">
    <location>
        <begin position="89"/>
        <end position="115"/>
    </location>
</feature>
<keyword evidence="4" id="KW-1185">Reference proteome</keyword>
<dbReference type="PROSITE" id="PS51257">
    <property type="entry name" value="PROKAR_LIPOPROTEIN"/>
    <property type="match status" value="1"/>
</dbReference>
<feature type="transmembrane region" description="Helical" evidence="2">
    <location>
        <begin position="235"/>
        <end position="254"/>
    </location>
</feature>
<reference evidence="3 4" key="1">
    <citation type="submission" date="2023-08" db="EMBL/GenBank/DDBJ databases">
        <title>Black Yeasts Isolated from many extreme environments.</title>
        <authorList>
            <person name="Coleine C."/>
            <person name="Stajich J.E."/>
            <person name="Selbmann L."/>
        </authorList>
    </citation>
    <scope>NUCLEOTIDE SEQUENCE [LARGE SCALE GENOMIC DNA]</scope>
    <source>
        <strain evidence="3 4">CCFEE 5792</strain>
    </source>
</reference>
<gene>
    <name evidence="3" type="ORF">LTR84_005414</name>
</gene>